<dbReference type="Proteomes" id="UP000594480">
    <property type="component" value="Chromosome"/>
</dbReference>
<gene>
    <name evidence="2" type="ORF">IT882_07500</name>
</gene>
<reference evidence="2 3" key="1">
    <citation type="submission" date="2020-11" db="EMBL/GenBank/DDBJ databases">
        <title>Amino acid is mineralized and recycled by bacteria in oceanic microbiome.</title>
        <authorList>
            <person name="Zheng L.Y."/>
        </authorList>
    </citation>
    <scope>NUCLEOTIDE SEQUENCE [LARGE SCALE GENOMIC DNA]</scope>
    <source>
        <strain evidence="2 3">A32-1</strain>
    </source>
</reference>
<evidence type="ECO:0000313" key="3">
    <source>
        <dbReference type="Proteomes" id="UP000594480"/>
    </source>
</evidence>
<proteinExistence type="predicted"/>
<evidence type="ECO:0000313" key="2">
    <source>
        <dbReference type="EMBL" id="QPE05802.1"/>
    </source>
</evidence>
<dbReference type="EMBL" id="CP064760">
    <property type="protein sequence ID" value="QPE05802.1"/>
    <property type="molecule type" value="Genomic_DNA"/>
</dbReference>
<organism evidence="2 3">
    <name type="scientific">Microbacterium schleiferi</name>
    <dbReference type="NCBI Taxonomy" id="69362"/>
    <lineage>
        <taxon>Bacteria</taxon>
        <taxon>Bacillati</taxon>
        <taxon>Actinomycetota</taxon>
        <taxon>Actinomycetes</taxon>
        <taxon>Micrococcales</taxon>
        <taxon>Microbacteriaceae</taxon>
        <taxon>Microbacterium</taxon>
    </lineage>
</organism>
<evidence type="ECO:0000256" key="1">
    <source>
        <dbReference type="SAM" id="Phobius"/>
    </source>
</evidence>
<feature type="transmembrane region" description="Helical" evidence="1">
    <location>
        <begin position="47"/>
        <end position="69"/>
    </location>
</feature>
<dbReference type="AlphaFoldDB" id="A0A7S8MYY1"/>
<feature type="transmembrane region" description="Helical" evidence="1">
    <location>
        <begin position="134"/>
        <end position="157"/>
    </location>
</feature>
<protein>
    <submittedName>
        <fullName evidence="2">Trp biosynthesis-associated membrane protein</fullName>
    </submittedName>
</protein>
<dbReference type="InterPro" id="IPR019051">
    <property type="entry name" value="Trp_biosyn_TM_oprn/chp"/>
</dbReference>
<keyword evidence="3" id="KW-1185">Reference proteome</keyword>
<name>A0A7S8MYY1_9MICO</name>
<feature type="transmembrane region" description="Helical" evidence="1">
    <location>
        <begin position="76"/>
        <end position="97"/>
    </location>
</feature>
<keyword evidence="1" id="KW-0812">Transmembrane</keyword>
<keyword evidence="1" id="KW-0472">Membrane</keyword>
<keyword evidence="1" id="KW-1133">Transmembrane helix</keyword>
<dbReference type="RefSeq" id="WP_195693820.1">
    <property type="nucleotide sequence ID" value="NZ_CP064760.1"/>
</dbReference>
<dbReference type="KEGG" id="msf:IT882_07500"/>
<dbReference type="Pfam" id="PF09534">
    <property type="entry name" value="Trp_oprn_chp"/>
    <property type="match status" value="1"/>
</dbReference>
<sequence length="195" mass="19617">MIARARLISVVAFLVAGATGLIASTQTWLLVSLTDGAAEPLAVPGASAVVLLAPLSLTALALGAAVSIVGRILRPVFGVLGAALGITLAVLTAPIAFGAPVRAVVAEVAAVTGIRGDGAVSALVASITTTPWPVITLLAAVVLAASGLWVVVTARLWPDGGKRYQAERAARVRSNEPLDAIDSWDDLSRGGDPTT</sequence>
<accession>A0A7S8MYY1</accession>